<evidence type="ECO:0000313" key="2">
    <source>
        <dbReference type="EMBL" id="KAJ2688731.1"/>
    </source>
</evidence>
<keyword evidence="3" id="KW-1185">Reference proteome</keyword>
<dbReference type="EMBL" id="JANBTX010000040">
    <property type="protein sequence ID" value="KAJ2688731.1"/>
    <property type="molecule type" value="Genomic_DNA"/>
</dbReference>
<dbReference type="OrthoDB" id="5516090at2759"/>
<dbReference type="AlphaFoldDB" id="A0A9W8GK08"/>
<evidence type="ECO:0000313" key="3">
    <source>
        <dbReference type="Proteomes" id="UP001151516"/>
    </source>
</evidence>
<sequence length="117" mass="12949">MIPGPWSSSSYMRPPLPHLGKLRRPKNPLEASKDQVGDCSEVVFPGPFNSAYSTVDTIPLDQAEEDYRQVLKRICECQRDAVIVGKRSTDMPQTATEAVDVEIVDASQDSASFYSND</sequence>
<proteinExistence type="predicted"/>
<name>A0A9W8GK08_9FUNG</name>
<feature type="compositionally biased region" description="Polar residues" evidence="1">
    <location>
        <begin position="1"/>
        <end position="11"/>
    </location>
</feature>
<protein>
    <submittedName>
        <fullName evidence="2">Uncharacterized protein</fullName>
    </submittedName>
</protein>
<comment type="caution">
    <text evidence="2">The sequence shown here is derived from an EMBL/GenBank/DDBJ whole genome shotgun (WGS) entry which is preliminary data.</text>
</comment>
<gene>
    <name evidence="2" type="ORF">IWW39_002038</name>
</gene>
<reference evidence="2" key="1">
    <citation type="submission" date="2022-07" db="EMBL/GenBank/DDBJ databases">
        <title>Phylogenomic reconstructions and comparative analyses of Kickxellomycotina fungi.</title>
        <authorList>
            <person name="Reynolds N.K."/>
            <person name="Stajich J.E."/>
            <person name="Barry K."/>
            <person name="Grigoriev I.V."/>
            <person name="Crous P."/>
            <person name="Smith M.E."/>
        </authorList>
    </citation>
    <scope>NUCLEOTIDE SEQUENCE</scope>
    <source>
        <strain evidence="2">CBS 109367</strain>
    </source>
</reference>
<dbReference type="Proteomes" id="UP001151516">
    <property type="component" value="Unassembled WGS sequence"/>
</dbReference>
<evidence type="ECO:0000256" key="1">
    <source>
        <dbReference type="SAM" id="MobiDB-lite"/>
    </source>
</evidence>
<organism evidence="2 3">
    <name type="scientific">Coemansia spiralis</name>
    <dbReference type="NCBI Taxonomy" id="417178"/>
    <lineage>
        <taxon>Eukaryota</taxon>
        <taxon>Fungi</taxon>
        <taxon>Fungi incertae sedis</taxon>
        <taxon>Zoopagomycota</taxon>
        <taxon>Kickxellomycotina</taxon>
        <taxon>Kickxellomycetes</taxon>
        <taxon>Kickxellales</taxon>
        <taxon>Kickxellaceae</taxon>
        <taxon>Coemansia</taxon>
    </lineage>
</organism>
<feature type="region of interest" description="Disordered" evidence="1">
    <location>
        <begin position="1"/>
        <end position="36"/>
    </location>
</feature>
<accession>A0A9W8GK08</accession>